<dbReference type="GO" id="GO:0005829">
    <property type="term" value="C:cytosol"/>
    <property type="evidence" value="ECO:0007669"/>
    <property type="project" value="TreeGrafter"/>
</dbReference>
<dbReference type="InterPro" id="IPR050116">
    <property type="entry name" value="DNA_polymerase-Y"/>
</dbReference>
<dbReference type="Gene3D" id="1.10.150.20">
    <property type="entry name" value="5' to 3' exonuclease, C-terminal subdomain"/>
    <property type="match status" value="1"/>
</dbReference>
<evidence type="ECO:0000256" key="11">
    <source>
        <dbReference type="ARBA" id="ARBA00022932"/>
    </source>
</evidence>
<dbReference type="InterPro" id="IPR001126">
    <property type="entry name" value="UmuC"/>
</dbReference>
<evidence type="ECO:0000313" key="17">
    <source>
        <dbReference type="EMBL" id="PXA03161.1"/>
    </source>
</evidence>
<comment type="catalytic activity">
    <reaction evidence="14 15">
        <text>DNA(n) + a 2'-deoxyribonucleoside 5'-triphosphate = DNA(n+1) + diphosphate</text>
        <dbReference type="Rhea" id="RHEA:22508"/>
        <dbReference type="Rhea" id="RHEA-COMP:17339"/>
        <dbReference type="Rhea" id="RHEA-COMP:17340"/>
        <dbReference type="ChEBI" id="CHEBI:33019"/>
        <dbReference type="ChEBI" id="CHEBI:61560"/>
        <dbReference type="ChEBI" id="CHEBI:173112"/>
        <dbReference type="EC" id="2.7.7.7"/>
    </reaction>
</comment>
<dbReference type="Pfam" id="PF21999">
    <property type="entry name" value="IMS_HHH_1"/>
    <property type="match status" value="1"/>
</dbReference>
<dbReference type="OrthoDB" id="9808813at2"/>
<dbReference type="InterPro" id="IPR043128">
    <property type="entry name" value="Rev_trsase/Diguanyl_cyclase"/>
</dbReference>
<evidence type="ECO:0000256" key="13">
    <source>
        <dbReference type="ARBA" id="ARBA00023204"/>
    </source>
</evidence>
<evidence type="ECO:0000256" key="5">
    <source>
        <dbReference type="ARBA" id="ARBA00022679"/>
    </source>
</evidence>
<evidence type="ECO:0000256" key="6">
    <source>
        <dbReference type="ARBA" id="ARBA00022695"/>
    </source>
</evidence>
<feature type="binding site" evidence="15">
    <location>
        <position position="94"/>
    </location>
    <ligand>
        <name>Mg(2+)</name>
        <dbReference type="ChEBI" id="CHEBI:18420"/>
    </ligand>
</feature>
<evidence type="ECO:0000256" key="10">
    <source>
        <dbReference type="ARBA" id="ARBA00022842"/>
    </source>
</evidence>
<keyword evidence="9 15" id="KW-0227">DNA damage</keyword>
<dbReference type="EMBL" id="QHJQ01000011">
    <property type="protein sequence ID" value="PXA03161.1"/>
    <property type="molecule type" value="Genomic_DNA"/>
</dbReference>
<dbReference type="Gene3D" id="3.30.1490.100">
    <property type="entry name" value="DNA polymerase, Y-family, little finger domain"/>
    <property type="match status" value="1"/>
</dbReference>
<dbReference type="PANTHER" id="PTHR11076:SF33">
    <property type="entry name" value="DNA POLYMERASE KAPPA"/>
    <property type="match status" value="1"/>
</dbReference>
<keyword evidence="13 15" id="KW-0234">DNA repair</keyword>
<comment type="caution">
    <text evidence="17">The sequence shown here is derived from an EMBL/GenBank/DDBJ whole genome shotgun (WGS) entry which is preliminary data.</text>
</comment>
<dbReference type="Gene3D" id="3.30.70.270">
    <property type="match status" value="2"/>
</dbReference>
<keyword evidence="3 15" id="KW-0515">Mutator protein</keyword>
<proteinExistence type="inferred from homology"/>
<dbReference type="HAMAP" id="MF_01113">
    <property type="entry name" value="DNApol_IV"/>
    <property type="match status" value="1"/>
</dbReference>
<evidence type="ECO:0000256" key="14">
    <source>
        <dbReference type="ARBA" id="ARBA00049244"/>
    </source>
</evidence>
<comment type="similarity">
    <text evidence="2 15">Belongs to the DNA polymerase type-Y family.</text>
</comment>
<dbReference type="InterPro" id="IPR017961">
    <property type="entry name" value="DNA_pol_Y-fam_little_finger"/>
</dbReference>
<dbReference type="FunFam" id="1.10.150.20:FF:000019">
    <property type="entry name" value="DNA polymerase IV"/>
    <property type="match status" value="1"/>
</dbReference>
<evidence type="ECO:0000259" key="16">
    <source>
        <dbReference type="PROSITE" id="PS50173"/>
    </source>
</evidence>
<dbReference type="InterPro" id="IPR022880">
    <property type="entry name" value="DNApol_IV"/>
</dbReference>
<dbReference type="InterPro" id="IPR043502">
    <property type="entry name" value="DNA/RNA_pol_sf"/>
</dbReference>
<evidence type="ECO:0000256" key="3">
    <source>
        <dbReference type="ARBA" id="ARBA00022457"/>
    </source>
</evidence>
<feature type="active site" evidence="15">
    <location>
        <position position="95"/>
    </location>
</feature>
<dbReference type="GO" id="GO:0009432">
    <property type="term" value="P:SOS response"/>
    <property type="evidence" value="ECO:0007669"/>
    <property type="project" value="TreeGrafter"/>
</dbReference>
<dbReference type="GO" id="GO:0006261">
    <property type="term" value="P:DNA-templated DNA replication"/>
    <property type="evidence" value="ECO:0007669"/>
    <property type="project" value="UniProtKB-UniRule"/>
</dbReference>
<keyword evidence="12 15" id="KW-0238">DNA-binding</keyword>
<dbReference type="Pfam" id="PF00817">
    <property type="entry name" value="IMS"/>
    <property type="match status" value="1"/>
</dbReference>
<accession>A0A317ZIF6</accession>
<comment type="function">
    <text evidence="15">Poorly processive, error-prone DNA polymerase involved in untargeted mutagenesis. Copies undamaged DNA at stalled replication forks, which arise in vivo from mismatched or misaligned primer ends. These misaligned primers can be extended by PolIV. Exhibits no 3'-5' exonuclease (proofreading) activity. May be involved in translesional synthesis, in conjunction with the beta clamp from PolIII.</text>
</comment>
<feature type="domain" description="UmuC" evidence="16">
    <location>
        <begin position="1"/>
        <end position="173"/>
    </location>
</feature>
<keyword evidence="8 15" id="KW-0479">Metal-binding</keyword>
<dbReference type="PANTHER" id="PTHR11076">
    <property type="entry name" value="DNA REPAIR POLYMERASE UMUC / TRANSFERASE FAMILY MEMBER"/>
    <property type="match status" value="1"/>
</dbReference>
<evidence type="ECO:0000256" key="8">
    <source>
        <dbReference type="ARBA" id="ARBA00022723"/>
    </source>
</evidence>
<dbReference type="GO" id="GO:0042276">
    <property type="term" value="P:error-prone translesion synthesis"/>
    <property type="evidence" value="ECO:0007669"/>
    <property type="project" value="TreeGrafter"/>
</dbReference>
<dbReference type="Proteomes" id="UP000247099">
    <property type="component" value="Unassembled WGS sequence"/>
</dbReference>
<evidence type="ECO:0000256" key="2">
    <source>
        <dbReference type="ARBA" id="ARBA00010945"/>
    </source>
</evidence>
<dbReference type="FunFam" id="3.40.1170.60:FF:000012">
    <property type="entry name" value="Putative DNA-directed polymerase kappa"/>
    <property type="match status" value="1"/>
</dbReference>
<dbReference type="Gene3D" id="3.40.1170.60">
    <property type="match status" value="1"/>
</dbReference>
<comment type="subcellular location">
    <subcellularLocation>
        <location evidence="1 15">Cytoplasm</location>
    </subcellularLocation>
</comment>
<reference evidence="17 18" key="1">
    <citation type="submission" date="2018-05" db="EMBL/GenBank/DDBJ databases">
        <title>Coraliomargarita sinensis sp. nov., isolated from a marine solar saltern.</title>
        <authorList>
            <person name="Zhou L.Y."/>
        </authorList>
    </citation>
    <scope>NUCLEOTIDE SEQUENCE [LARGE SCALE GENOMIC DNA]</scope>
    <source>
        <strain evidence="17 18">WN38</strain>
    </source>
</reference>
<evidence type="ECO:0000256" key="4">
    <source>
        <dbReference type="ARBA" id="ARBA00022490"/>
    </source>
</evidence>
<dbReference type="InterPro" id="IPR036775">
    <property type="entry name" value="DNA_pol_Y-fam_lit_finger_sf"/>
</dbReference>
<name>A0A317ZIF6_9BACT</name>
<dbReference type="NCBIfam" id="NF002677">
    <property type="entry name" value="PRK02406.1"/>
    <property type="match status" value="1"/>
</dbReference>
<dbReference type="GO" id="GO:0003887">
    <property type="term" value="F:DNA-directed DNA polymerase activity"/>
    <property type="evidence" value="ECO:0007669"/>
    <property type="project" value="UniProtKB-UniRule"/>
</dbReference>
<dbReference type="AlphaFoldDB" id="A0A317ZIF6"/>
<dbReference type="GO" id="GO:0003684">
    <property type="term" value="F:damaged DNA binding"/>
    <property type="evidence" value="ECO:0007669"/>
    <property type="project" value="InterPro"/>
</dbReference>
<protein>
    <recommendedName>
        <fullName evidence="15">DNA polymerase IV</fullName>
        <shortName evidence="15">Pol IV</shortName>
        <ecNumber evidence="15">2.7.7.7</ecNumber>
    </recommendedName>
</protein>
<sequence>MDCFYAAVEIRERPELKHRPVAVGGASGRGVLTTCNYPARKFGARSAMPVFQAKQLCPDLIILPVRFDLYREVSAQVRAIFARYTRLIEPLSLDEAYLDVSHLKERGHDIAISIRNDIRNETGLTASAGIAPNKLVAKIASDWNKPDGQLVVPPSKVEDFMRDLPVKKIWGIGPKSAKRMAAEGIETCADLQALDRTQLAQQFGSFGLELYKLCRGIDERPVEPDRIRKSLSNERTFSENLTDLEACRKALQTQFAELMDDLRSKKPDRQIAKLFIKLKFADFRRTTAETGGSQPDLKIFDALLKEAWGRSGKDVRLLGLGVRFAEHNEAAEQLELGF</sequence>
<dbReference type="GO" id="GO:0006281">
    <property type="term" value="P:DNA repair"/>
    <property type="evidence" value="ECO:0007669"/>
    <property type="project" value="UniProtKB-UniRule"/>
</dbReference>
<keyword evidence="18" id="KW-1185">Reference proteome</keyword>
<dbReference type="FunCoup" id="A0A317ZIF6">
    <property type="interactions" value="411"/>
</dbReference>
<dbReference type="EC" id="2.7.7.7" evidence="15"/>
<keyword evidence="11 15" id="KW-0239">DNA-directed DNA polymerase</keyword>
<evidence type="ECO:0000313" key="18">
    <source>
        <dbReference type="Proteomes" id="UP000247099"/>
    </source>
</evidence>
<keyword evidence="5 15" id="KW-0808">Transferase</keyword>
<evidence type="ECO:0000256" key="12">
    <source>
        <dbReference type="ARBA" id="ARBA00023125"/>
    </source>
</evidence>
<organism evidence="17 18">
    <name type="scientific">Coraliomargarita sinensis</name>
    <dbReference type="NCBI Taxonomy" id="2174842"/>
    <lineage>
        <taxon>Bacteria</taxon>
        <taxon>Pseudomonadati</taxon>
        <taxon>Verrucomicrobiota</taxon>
        <taxon>Opitutia</taxon>
        <taxon>Puniceicoccales</taxon>
        <taxon>Coraliomargaritaceae</taxon>
        <taxon>Coraliomargarita</taxon>
    </lineage>
</organism>
<dbReference type="CDD" id="cd03586">
    <property type="entry name" value="PolY_Pol_IV_kappa"/>
    <property type="match status" value="1"/>
</dbReference>
<keyword evidence="4 15" id="KW-0963">Cytoplasm</keyword>
<comment type="subunit">
    <text evidence="15">Monomer.</text>
</comment>
<comment type="cofactor">
    <cofactor evidence="15">
        <name>Mg(2+)</name>
        <dbReference type="ChEBI" id="CHEBI:18420"/>
    </cofactor>
    <text evidence="15">Binds 2 magnesium ions per subunit.</text>
</comment>
<dbReference type="GO" id="GO:0000287">
    <property type="term" value="F:magnesium ion binding"/>
    <property type="evidence" value="ECO:0007669"/>
    <property type="project" value="UniProtKB-UniRule"/>
</dbReference>
<evidence type="ECO:0000256" key="9">
    <source>
        <dbReference type="ARBA" id="ARBA00022763"/>
    </source>
</evidence>
<keyword evidence="7 15" id="KW-0235">DNA replication</keyword>
<dbReference type="InParanoid" id="A0A317ZIF6"/>
<dbReference type="PROSITE" id="PS50173">
    <property type="entry name" value="UMUC"/>
    <property type="match status" value="1"/>
</dbReference>
<evidence type="ECO:0000256" key="15">
    <source>
        <dbReference type="HAMAP-Rule" id="MF_01113"/>
    </source>
</evidence>
<keyword evidence="10 15" id="KW-0460">Magnesium</keyword>
<gene>
    <name evidence="15" type="primary">dinB</name>
    <name evidence="17" type="ORF">DDZ13_13125</name>
</gene>
<evidence type="ECO:0000256" key="1">
    <source>
        <dbReference type="ARBA" id="ARBA00004496"/>
    </source>
</evidence>
<dbReference type="InterPro" id="IPR053848">
    <property type="entry name" value="IMS_HHH_1"/>
</dbReference>
<dbReference type="SUPFAM" id="SSF100879">
    <property type="entry name" value="Lesion bypass DNA polymerase (Y-family), little finger domain"/>
    <property type="match status" value="1"/>
</dbReference>
<comment type="caution">
    <text evidence="15">Lacks conserved residue(s) required for the propagation of feature annotation.</text>
</comment>
<feature type="site" description="Substrate discrimination" evidence="15">
    <location>
        <position position="5"/>
    </location>
</feature>
<dbReference type="Pfam" id="PF11799">
    <property type="entry name" value="IMS_C"/>
    <property type="match status" value="1"/>
</dbReference>
<evidence type="ECO:0000256" key="7">
    <source>
        <dbReference type="ARBA" id="ARBA00022705"/>
    </source>
</evidence>
<keyword evidence="6 15" id="KW-0548">Nucleotidyltransferase</keyword>
<dbReference type="SUPFAM" id="SSF56672">
    <property type="entry name" value="DNA/RNA polymerases"/>
    <property type="match status" value="1"/>
</dbReference>